<organism evidence="8 9">
    <name type="scientific">Listeria fleischmannii FSL S10-1203</name>
    <dbReference type="NCBI Taxonomy" id="1265822"/>
    <lineage>
        <taxon>Bacteria</taxon>
        <taxon>Bacillati</taxon>
        <taxon>Bacillota</taxon>
        <taxon>Bacilli</taxon>
        <taxon>Bacillales</taxon>
        <taxon>Listeriaceae</taxon>
        <taxon>Listeria</taxon>
    </lineage>
</organism>
<dbReference type="Proteomes" id="UP000019241">
    <property type="component" value="Unassembled WGS sequence"/>
</dbReference>
<comment type="subcellular location">
    <subcellularLocation>
        <location evidence="1">Cell membrane</location>
        <topology evidence="1">Multi-pass membrane protein</topology>
    </subcellularLocation>
</comment>
<gene>
    <name evidence="8" type="ORF">MCOL2_03446</name>
</gene>
<evidence type="ECO:0000256" key="5">
    <source>
        <dbReference type="ARBA" id="ARBA00022989"/>
    </source>
</evidence>
<evidence type="ECO:0000256" key="1">
    <source>
        <dbReference type="ARBA" id="ARBA00004651"/>
    </source>
</evidence>
<dbReference type="GO" id="GO:0005886">
    <property type="term" value="C:plasma membrane"/>
    <property type="evidence" value="ECO:0007669"/>
    <property type="project" value="UniProtKB-SubCell"/>
</dbReference>
<reference evidence="8 9" key="1">
    <citation type="submission" date="2012-12" db="EMBL/GenBank/DDBJ databases">
        <title>Novel taxa of Listeriaceae from agricultural environments in the United States.</title>
        <authorList>
            <person name="den Bakker H.C."/>
            <person name="Allred A."/>
            <person name="Warchocki S."/>
            <person name="Wright E.M."/>
            <person name="Burrell A."/>
            <person name="Nightingale K.K."/>
            <person name="Kephart D."/>
            <person name="Wiedmann M."/>
        </authorList>
    </citation>
    <scope>NUCLEOTIDE SEQUENCE [LARGE SCALE GENOMIC DNA]</scope>
    <source>
        <strain evidence="8 9">FSL S10-1203</strain>
    </source>
</reference>
<protein>
    <submittedName>
        <fullName evidence="8">Uncharacterized protein</fullName>
    </submittedName>
</protein>
<evidence type="ECO:0000313" key="8">
    <source>
        <dbReference type="EMBL" id="EUJ62847.1"/>
    </source>
</evidence>
<keyword evidence="5 7" id="KW-1133">Transmembrane helix</keyword>
<feature type="transmembrane region" description="Helical" evidence="7">
    <location>
        <begin position="36"/>
        <end position="56"/>
    </location>
</feature>
<sequence length="117" mass="13895">MLANLLMSASTTMIMPFLSLYIETFGDHDPAYVQKWAGYIFGVTFLVAFIFSPIWGRIGDRFGYKKNSHLHLVWDVHQYFSNGICSFRYIFTYFTDFYGDCNWFYRDFKRFYCTANG</sequence>
<dbReference type="PANTHER" id="PTHR43414">
    <property type="entry name" value="MULTIDRUG RESISTANCE PROTEIN MDTG"/>
    <property type="match status" value="1"/>
</dbReference>
<evidence type="ECO:0000256" key="6">
    <source>
        <dbReference type="ARBA" id="ARBA00023136"/>
    </source>
</evidence>
<name>W7DR89_9LIST</name>
<proteinExistence type="predicted"/>
<dbReference type="AlphaFoldDB" id="W7DR89"/>
<evidence type="ECO:0000256" key="4">
    <source>
        <dbReference type="ARBA" id="ARBA00022692"/>
    </source>
</evidence>
<keyword evidence="4 7" id="KW-0812">Transmembrane</keyword>
<dbReference type="Gene3D" id="1.20.1250.20">
    <property type="entry name" value="MFS general substrate transporter like domains"/>
    <property type="match status" value="1"/>
</dbReference>
<accession>W7DR89</accession>
<keyword evidence="6 7" id="KW-0472">Membrane</keyword>
<dbReference type="InterPro" id="IPR036259">
    <property type="entry name" value="MFS_trans_sf"/>
</dbReference>
<dbReference type="PANTHER" id="PTHR43414:SF3">
    <property type="entry name" value="LMO2377 PROTEIN"/>
    <property type="match status" value="1"/>
</dbReference>
<dbReference type="SUPFAM" id="SSF103473">
    <property type="entry name" value="MFS general substrate transporter"/>
    <property type="match status" value="1"/>
</dbReference>
<evidence type="ECO:0000313" key="9">
    <source>
        <dbReference type="Proteomes" id="UP000019241"/>
    </source>
</evidence>
<comment type="caution">
    <text evidence="8">The sequence shown here is derived from an EMBL/GenBank/DDBJ whole genome shotgun (WGS) entry which is preliminary data.</text>
</comment>
<dbReference type="EMBL" id="AODM01000011">
    <property type="protein sequence ID" value="EUJ62847.1"/>
    <property type="molecule type" value="Genomic_DNA"/>
</dbReference>
<keyword evidence="2" id="KW-0813">Transport</keyword>
<evidence type="ECO:0000256" key="2">
    <source>
        <dbReference type="ARBA" id="ARBA00022448"/>
    </source>
</evidence>
<evidence type="ECO:0000256" key="7">
    <source>
        <dbReference type="SAM" id="Phobius"/>
    </source>
</evidence>
<feature type="transmembrane region" description="Helical" evidence="7">
    <location>
        <begin position="5"/>
        <end position="24"/>
    </location>
</feature>
<keyword evidence="3" id="KW-1003">Cell membrane</keyword>
<evidence type="ECO:0000256" key="3">
    <source>
        <dbReference type="ARBA" id="ARBA00022475"/>
    </source>
</evidence>